<organism evidence="1">
    <name type="scientific">Desulfobacca acetoxidans</name>
    <dbReference type="NCBI Taxonomy" id="60893"/>
    <lineage>
        <taxon>Bacteria</taxon>
        <taxon>Pseudomonadati</taxon>
        <taxon>Thermodesulfobacteriota</taxon>
        <taxon>Desulfobaccia</taxon>
        <taxon>Desulfobaccales</taxon>
        <taxon>Desulfobaccaceae</taxon>
        <taxon>Desulfobacca</taxon>
    </lineage>
</organism>
<protein>
    <recommendedName>
        <fullName evidence="2">BON domain-containing protein</fullName>
    </recommendedName>
</protein>
<dbReference type="SUPFAM" id="SSF52540">
    <property type="entry name" value="P-loop containing nucleoside triphosphate hydrolases"/>
    <property type="match status" value="1"/>
</dbReference>
<accession>A0A7C3V8Y5</accession>
<dbReference type="Pfam" id="PF13189">
    <property type="entry name" value="Cytidylate_kin2"/>
    <property type="match status" value="1"/>
</dbReference>
<evidence type="ECO:0008006" key="2">
    <source>
        <dbReference type="Google" id="ProtNLM"/>
    </source>
</evidence>
<sequence>MAILTISREYGSGGREIGRMVSDRLGYRYVDKERLLQDLEQAGARWARAARELDEVCPTIWERYDWQYRGFVAQVEALIMNYAADDNVVIIGRGGSVLLRDVPFCLKVRLVAPLEVRIERIMVRESLDRTAAERLIRQVDHERACFIKANYGVDWDSEDLADMTLNTASLTYEQVAALLIEGLAEKDRLATPEAKARLRDEALAYRLKARIATDPRVLIPTLEVKLAEGVYVVSGIIHSLKERHIVEEIAREVCGDRPVLFDLHHRV</sequence>
<comment type="caution">
    <text evidence="1">The sequence shown here is derived from an EMBL/GenBank/DDBJ whole genome shotgun (WGS) entry which is preliminary data.</text>
</comment>
<dbReference type="Gene3D" id="3.40.50.300">
    <property type="entry name" value="P-loop containing nucleotide triphosphate hydrolases"/>
    <property type="match status" value="1"/>
</dbReference>
<name>A0A7C3V8Y5_9BACT</name>
<reference evidence="1" key="1">
    <citation type="journal article" date="2020" name="mSystems">
        <title>Genome- and Community-Level Interaction Insights into Carbon Utilization and Element Cycling Functions of Hydrothermarchaeota in Hydrothermal Sediment.</title>
        <authorList>
            <person name="Zhou Z."/>
            <person name="Liu Y."/>
            <person name="Xu W."/>
            <person name="Pan J."/>
            <person name="Luo Z.H."/>
            <person name="Li M."/>
        </authorList>
    </citation>
    <scope>NUCLEOTIDE SEQUENCE [LARGE SCALE GENOMIC DNA]</scope>
    <source>
        <strain evidence="1">SpSt-897</strain>
    </source>
</reference>
<gene>
    <name evidence="1" type="ORF">ENW96_11140</name>
</gene>
<proteinExistence type="predicted"/>
<dbReference type="EMBL" id="DTMF01000270">
    <property type="protein sequence ID" value="HGF34920.1"/>
    <property type="molecule type" value="Genomic_DNA"/>
</dbReference>
<dbReference type="AlphaFoldDB" id="A0A7C3V8Y5"/>
<evidence type="ECO:0000313" key="1">
    <source>
        <dbReference type="EMBL" id="HGF34920.1"/>
    </source>
</evidence>
<dbReference type="InterPro" id="IPR027417">
    <property type="entry name" value="P-loop_NTPase"/>
</dbReference>